<feature type="region of interest" description="Disordered" evidence="1">
    <location>
        <begin position="365"/>
        <end position="388"/>
    </location>
</feature>
<evidence type="ECO:0000256" key="1">
    <source>
        <dbReference type="SAM" id="MobiDB-lite"/>
    </source>
</evidence>
<sequence length="2180" mass="235371">MAARPPKRARQNSQRGEKSNKQEIQKFTSSNDIQIALKNATPDSLPVILSALRSTFAVQNEEIIAPTDTRALLAHSWAESSPGLPVLFDVWDRSHPHAHGSLAPLLFLLASLLAILSPHPSGVTLLKTILTTSAQQHQYAERLAGYLGSSANDVVMGSLKLWLAMSEFGGGRERKRVWEVFPWEMKSLPKLLYMRRRSYSKVKTKANDADALARPDIRTLYVLFLLSFVSSSSTRVVFLGAQRFHLASIFKGLPTDPLPLVVRVCERLWTGLCCDARIGAGARVGVFGVKEIGEILKLYERTDPEPGFAATPDDDTDSSATETVPADVAHHFLLALCTRPGIGICFRDRGWYPRVAEEDALEVQGGAEADANGEGRQGRYMGGGDGAKSGGSGGKIYNKVLAQVLRTLRVNEDARQQELALRILSACPELVAGYWSAASLTLDPRLSSRWLANVAYAGSVISLPVPFASFVLRGSAAPSLSKAQLSASADADEPLYNPVPPPHPNILGNIFPSVGSSSSISIAGGGGGGAEVTKGLFTRGVQHTSPLVRHASALLLVRCLMKYEAVRNAFGRVVEGGDSAAGSKGSGGGGSIEVLPEDIAGLRRMREGREGGAGGGAENGGGMWAARRAELAREVRRRVPDFQVIVAFAQVSASTVSSSGATVSEAADADSGLKKDANVAVQAPNEVQQALLSEVALRLVWLYHRCVPDAVAEVRFDVGKLLLGGGFLPASVSSSGPDADVEMSEEDPKQGGGTAVALQRVKQLHILRLLKESEQFVWSAKIANSSHTPLFVLLTAFTHAPPASALRMALHALLVHLLGTSILFQNAPGTVDVWLAALPSSGNGNDEEHRKATVEFLDECVQRGMRTPYRYYEALDGFGLASAGTGRPESEDDVEMSDGPREGGAEAQTRAAVAVSPLLAVVEEQIRTKLAGRHILAASAPAVVRFARRVVVGLRGTTQDVHVLGAVGEALGAAVVVAPEEVYGGVVERLRDECAGMKMGLAWPEGEAGEAGGGDEDGSFESLLYGTPPSALTNPTRRRILVAALLGSETTFTPRRVTLERALCVLCQAIEASRTLSNLRRDLLLLVGDICRAASESSVASAKDLKDLRRWLFEENRVFKGLCTEEGMAGEVSEALAKVVQTMLDPAQLHDRKLTAAFSAYWAEVCKRTVEDGGLPEITPLMLWLPFADPAILFDLLEHFTTSPSSSRVSLPTSVLEVILHALRTALHTDATLGRRCSQLFNLRELVPSGGEAGEALEELIASAVALQLPPSCDGFAPRFNGFGRNLLDAGGMRTDTASILPENVFSQFLTQDRWTKHTAQIVAALIYARRTCVDDFAAWLGVPGTDKAVAQIETACLAKAMHAFLDCVDITGRRDLVDSLLEGHADVLGSVFERLLPDPKKGKRAFAEEEEEVTRKSSTACVALFLKLSSGPLRETMAKKLLARMKKTSFEKCTTEFVEIGVALCSAGGTVRAEGESLSGVIEGVVDRGLGWAVRWLPEKDANEGERTLGRLDWLIRHSGVQLKAHLVEPVLVAAIQSCLGDAGVVRFCTTLVRRVSLKPVIVNRLIQSTLQHPSLLKTAPFTNPHTALSRFLLALFRTHPTNTCQPSHVQPLIRIYGGTTSPGDQALLTIFRLFERTKGMTTASVLGRWSGAAGAEGRAGTESGGELEAVLSLEPIRALRTCLAFPAWRAFSADEEEYEAKGDEEDMHGGEPDVYDPVFVVALFARMLASHPPSTGMGWVEVFRTNAVSILVKCLSAKDAGLRSAALSGIVGVWKLLQDDFQMLEKAHVLYTLNILKDTLPSTENDDVPFLPSHTTLLLAQALRGIFYPSNFIYPFTARFLLQRPTLDTSDVPLLYAMLYSGTDAWKKERLWIVRFLADGMARSADWHVLKRRHTWGLLASVYQGETRDAGLRSGVIDVLVNLTACATACTALVVREGVLGWVEMMLMEQQGGERHGRMVTPADVWLKVLENVLVVVDAGTLDRATGGAWRGNVRRCLEAILRRGLSLGTLRHAVRVILRLNLLPAHHASSCEHNTELLRTALRKVVAFEQEILAVASTSSPLECTHGRHWDLALPPHRSHDVSPSEAQNGDETQCPARRLSLWGASVEELWRCISETASAGSASSSSESHVWQALTGRLLVWRAILGSEQCAVGEWARRETVKGLHVEGEADRKAGR</sequence>
<evidence type="ECO:0000313" key="6">
    <source>
        <dbReference type="Proteomes" id="UP000053558"/>
    </source>
</evidence>
<feature type="domain" description="URB1 C-terminal" evidence="3">
    <location>
        <begin position="1751"/>
        <end position="1944"/>
    </location>
</feature>
<evidence type="ECO:0000259" key="2">
    <source>
        <dbReference type="Pfam" id="PF11707"/>
    </source>
</evidence>
<dbReference type="GO" id="GO:0000463">
    <property type="term" value="P:maturation of LSU-rRNA from tricistronic rRNA transcript (SSU-rRNA, 5.8S rRNA, LSU-rRNA)"/>
    <property type="evidence" value="ECO:0007669"/>
    <property type="project" value="TreeGrafter"/>
</dbReference>
<evidence type="ECO:0000259" key="4">
    <source>
        <dbReference type="Pfam" id="PF26140"/>
    </source>
</evidence>
<evidence type="ECO:0000259" key="3">
    <source>
        <dbReference type="Pfam" id="PF16201"/>
    </source>
</evidence>
<comment type="caution">
    <text evidence="5">The sequence shown here is derived from an EMBL/GenBank/DDBJ whole genome shotgun (WGS) entry which is preliminary data.</text>
</comment>
<dbReference type="RefSeq" id="XP_007767665.1">
    <property type="nucleotide sequence ID" value="XM_007769475.1"/>
</dbReference>
<reference evidence="6" key="1">
    <citation type="journal article" date="2012" name="Science">
        <title>The Paleozoic origin of enzymatic lignin decomposition reconstructed from 31 fungal genomes.</title>
        <authorList>
            <person name="Floudas D."/>
            <person name="Binder M."/>
            <person name="Riley R."/>
            <person name="Barry K."/>
            <person name="Blanchette R.A."/>
            <person name="Henrissat B."/>
            <person name="Martinez A.T."/>
            <person name="Otillar R."/>
            <person name="Spatafora J.W."/>
            <person name="Yadav J.S."/>
            <person name="Aerts A."/>
            <person name="Benoit I."/>
            <person name="Boyd A."/>
            <person name="Carlson A."/>
            <person name="Copeland A."/>
            <person name="Coutinho P.M."/>
            <person name="de Vries R.P."/>
            <person name="Ferreira P."/>
            <person name="Findley K."/>
            <person name="Foster B."/>
            <person name="Gaskell J."/>
            <person name="Glotzer D."/>
            <person name="Gorecki P."/>
            <person name="Heitman J."/>
            <person name="Hesse C."/>
            <person name="Hori C."/>
            <person name="Igarashi K."/>
            <person name="Jurgens J.A."/>
            <person name="Kallen N."/>
            <person name="Kersten P."/>
            <person name="Kohler A."/>
            <person name="Kuees U."/>
            <person name="Kumar T.K.A."/>
            <person name="Kuo A."/>
            <person name="LaButti K."/>
            <person name="Larrondo L.F."/>
            <person name="Lindquist E."/>
            <person name="Ling A."/>
            <person name="Lombard V."/>
            <person name="Lucas S."/>
            <person name="Lundell T."/>
            <person name="Martin R."/>
            <person name="McLaughlin D.J."/>
            <person name="Morgenstern I."/>
            <person name="Morin E."/>
            <person name="Murat C."/>
            <person name="Nagy L.G."/>
            <person name="Nolan M."/>
            <person name="Ohm R.A."/>
            <person name="Patyshakuliyeva A."/>
            <person name="Rokas A."/>
            <person name="Ruiz-Duenas F.J."/>
            <person name="Sabat G."/>
            <person name="Salamov A."/>
            <person name="Samejima M."/>
            <person name="Schmutz J."/>
            <person name="Slot J.C."/>
            <person name="St John F."/>
            <person name="Stenlid J."/>
            <person name="Sun H."/>
            <person name="Sun S."/>
            <person name="Syed K."/>
            <person name="Tsang A."/>
            <person name="Wiebenga A."/>
            <person name="Young D."/>
            <person name="Pisabarro A."/>
            <person name="Eastwood D.C."/>
            <person name="Martin F."/>
            <person name="Cullen D."/>
            <person name="Grigoriev I.V."/>
            <person name="Hibbett D.S."/>
        </authorList>
    </citation>
    <scope>NUCLEOTIDE SEQUENCE [LARGE SCALE GENOMIC DNA]</scope>
    <source>
        <strain evidence="6">RWD-64-598 SS2</strain>
    </source>
</reference>
<dbReference type="Proteomes" id="UP000053558">
    <property type="component" value="Unassembled WGS sequence"/>
</dbReference>
<dbReference type="InterPro" id="IPR059018">
    <property type="entry name" value="HEAT_URB1"/>
</dbReference>
<feature type="region of interest" description="Disordered" evidence="1">
    <location>
        <begin position="882"/>
        <end position="906"/>
    </location>
</feature>
<dbReference type="GO" id="GO:0005730">
    <property type="term" value="C:nucleolus"/>
    <property type="evidence" value="ECO:0007669"/>
    <property type="project" value="TreeGrafter"/>
</dbReference>
<dbReference type="PANTHER" id="PTHR13500:SF0">
    <property type="entry name" value="NUCLEOLAR PRE-RIBOSOMAL-ASSOCIATED PROTEIN 1"/>
    <property type="match status" value="1"/>
</dbReference>
<dbReference type="InterPro" id="IPR032436">
    <property type="entry name" value="URB1_C"/>
</dbReference>
<protein>
    <recommendedName>
        <fullName evidence="7">Nucleolar pre-ribosomal-associated protein 1 C-terminal domain-containing protein</fullName>
    </recommendedName>
</protein>
<proteinExistence type="predicted"/>
<dbReference type="GeneID" id="19201848"/>
<feature type="region of interest" description="Disordered" evidence="1">
    <location>
        <begin position="1"/>
        <end position="25"/>
    </location>
</feature>
<evidence type="ECO:0000313" key="5">
    <source>
        <dbReference type="EMBL" id="EIW81785.1"/>
    </source>
</evidence>
<accession>A0A5M3MT07</accession>
<dbReference type="EMBL" id="JH711577">
    <property type="protein sequence ID" value="EIW81785.1"/>
    <property type="molecule type" value="Genomic_DNA"/>
</dbReference>
<feature type="compositionally biased region" description="Basic and acidic residues" evidence="1">
    <location>
        <begin position="15"/>
        <end position="24"/>
    </location>
</feature>
<dbReference type="Pfam" id="PF16201">
    <property type="entry name" value="NopRA1"/>
    <property type="match status" value="1"/>
</dbReference>
<gene>
    <name evidence="5" type="ORF">CONPUDRAFT_143472</name>
</gene>
<dbReference type="KEGG" id="cput:CONPUDRAFT_143472"/>
<dbReference type="GO" id="GO:0000466">
    <property type="term" value="P:maturation of 5.8S rRNA from tricistronic rRNA transcript (SSU-rRNA, 5.8S rRNA, LSU-rRNA)"/>
    <property type="evidence" value="ECO:0007669"/>
    <property type="project" value="TreeGrafter"/>
</dbReference>
<feature type="domain" description="URB1 N-terminal" evidence="2">
    <location>
        <begin position="87"/>
        <end position="453"/>
    </location>
</feature>
<dbReference type="InterPro" id="IPR039844">
    <property type="entry name" value="URB1"/>
</dbReference>
<dbReference type="OrthoDB" id="72892at2759"/>
<dbReference type="Pfam" id="PF11707">
    <property type="entry name" value="Npa1"/>
    <property type="match status" value="1"/>
</dbReference>
<dbReference type="Pfam" id="PF26140">
    <property type="entry name" value="HEAT_URB1"/>
    <property type="match status" value="1"/>
</dbReference>
<organism evidence="5 6">
    <name type="scientific">Coniophora puteana (strain RWD-64-598)</name>
    <name type="common">Brown rot fungus</name>
    <dbReference type="NCBI Taxonomy" id="741705"/>
    <lineage>
        <taxon>Eukaryota</taxon>
        <taxon>Fungi</taxon>
        <taxon>Dikarya</taxon>
        <taxon>Basidiomycota</taxon>
        <taxon>Agaricomycotina</taxon>
        <taxon>Agaricomycetes</taxon>
        <taxon>Agaricomycetidae</taxon>
        <taxon>Boletales</taxon>
        <taxon>Coniophorineae</taxon>
        <taxon>Coniophoraceae</taxon>
        <taxon>Coniophora</taxon>
    </lineage>
</organism>
<evidence type="ECO:0008006" key="7">
    <source>
        <dbReference type="Google" id="ProtNLM"/>
    </source>
</evidence>
<name>A0A5M3MT07_CONPW</name>
<feature type="domain" description="URB1 central HEAT repeat" evidence="4">
    <location>
        <begin position="786"/>
        <end position="964"/>
    </location>
</feature>
<dbReference type="InterPro" id="IPR021714">
    <property type="entry name" value="URB1_N"/>
</dbReference>
<keyword evidence="6" id="KW-1185">Reference proteome</keyword>
<feature type="compositionally biased region" description="Basic residues" evidence="1">
    <location>
        <begin position="1"/>
        <end position="10"/>
    </location>
</feature>
<dbReference type="OMA" id="VVWVWQS"/>
<dbReference type="PANTHER" id="PTHR13500">
    <property type="entry name" value="NUCLEOLAR PRERIBOSOMAL-ASSOCIATED PROTEIN 1"/>
    <property type="match status" value="1"/>
</dbReference>